<evidence type="ECO:0000256" key="3">
    <source>
        <dbReference type="ARBA" id="ARBA00010482"/>
    </source>
</evidence>
<comment type="subcellular location">
    <subcellularLocation>
        <location evidence="9">Cell membrane</location>
        <topology evidence="9">Multi-pass membrane protein</topology>
    </subcellularLocation>
    <subcellularLocation>
        <location evidence="9">Cytoplasmic vesicle</location>
        <location evidence="9">Secretory vesicle membrane</location>
        <topology evidence="9">Multi-pass membrane protein</topology>
    </subcellularLocation>
</comment>
<dbReference type="OrthoDB" id="5545019at2759"/>
<evidence type="ECO:0000313" key="11">
    <source>
        <dbReference type="Proteomes" id="UP000604825"/>
    </source>
</evidence>
<evidence type="ECO:0000256" key="2">
    <source>
        <dbReference type="ARBA" id="ARBA00006484"/>
    </source>
</evidence>
<dbReference type="PANTHER" id="PTHR43899">
    <property type="entry name" value="RH59310P"/>
    <property type="match status" value="1"/>
</dbReference>
<dbReference type="GO" id="GO:0030658">
    <property type="term" value="C:transport vesicle membrane"/>
    <property type="evidence" value="ECO:0007669"/>
    <property type="project" value="UniProtKB-SubCell"/>
</dbReference>
<dbReference type="InterPro" id="IPR036291">
    <property type="entry name" value="NAD(P)-bd_dom_sf"/>
</dbReference>
<dbReference type="Pfam" id="PF00106">
    <property type="entry name" value="adh_short"/>
    <property type="match status" value="1"/>
</dbReference>
<evidence type="ECO:0000256" key="7">
    <source>
        <dbReference type="ARBA" id="ARBA00023136"/>
    </source>
</evidence>
<keyword evidence="4" id="KW-0812">Transmembrane</keyword>
<gene>
    <name evidence="10" type="ORF">NCGR_LOCUS48899</name>
</gene>
<keyword evidence="5" id="KW-1133">Transmembrane helix</keyword>
<keyword evidence="7" id="KW-0472">Membrane</keyword>
<name>A0A811R6F7_9POAL</name>
<keyword evidence="8 9" id="KW-0968">Cytoplasmic vesicle</keyword>
<dbReference type="GO" id="GO:0045703">
    <property type="term" value="F:ketoreductase activity"/>
    <property type="evidence" value="ECO:0007669"/>
    <property type="project" value="TreeGrafter"/>
</dbReference>
<organism evidence="10 11">
    <name type="scientific">Miscanthus lutarioriparius</name>
    <dbReference type="NCBI Taxonomy" id="422564"/>
    <lineage>
        <taxon>Eukaryota</taxon>
        <taxon>Viridiplantae</taxon>
        <taxon>Streptophyta</taxon>
        <taxon>Embryophyta</taxon>
        <taxon>Tracheophyta</taxon>
        <taxon>Spermatophyta</taxon>
        <taxon>Magnoliopsida</taxon>
        <taxon>Liliopsida</taxon>
        <taxon>Poales</taxon>
        <taxon>Poaceae</taxon>
        <taxon>PACMAD clade</taxon>
        <taxon>Panicoideae</taxon>
        <taxon>Andropogonodae</taxon>
        <taxon>Andropogoneae</taxon>
        <taxon>Saccharinae</taxon>
        <taxon>Miscanthus</taxon>
    </lineage>
</organism>
<keyword evidence="9" id="KW-0813">Transport</keyword>
<evidence type="ECO:0000256" key="8">
    <source>
        <dbReference type="ARBA" id="ARBA00023329"/>
    </source>
</evidence>
<dbReference type="GO" id="GO:0005783">
    <property type="term" value="C:endoplasmic reticulum"/>
    <property type="evidence" value="ECO:0007669"/>
    <property type="project" value="TreeGrafter"/>
</dbReference>
<dbReference type="InterPro" id="IPR002347">
    <property type="entry name" value="SDR_fam"/>
</dbReference>
<dbReference type="Pfam" id="PF04144">
    <property type="entry name" value="SCAMP"/>
    <property type="match status" value="1"/>
</dbReference>
<comment type="caution">
    <text evidence="10">The sequence shown here is derived from an EMBL/GenBank/DDBJ whole genome shotgun (WGS) entry which is preliminary data.</text>
</comment>
<protein>
    <recommendedName>
        <fullName evidence="9">Secretory carrier-associated membrane protein</fullName>
        <shortName evidence="9">Secretory carrier membrane protein</shortName>
    </recommendedName>
</protein>
<dbReference type="GO" id="GO:0015031">
    <property type="term" value="P:protein transport"/>
    <property type="evidence" value="ECO:0007669"/>
    <property type="project" value="InterPro"/>
</dbReference>
<proteinExistence type="inferred from homology"/>
<dbReference type="Gene3D" id="3.40.50.720">
    <property type="entry name" value="NAD(P)-binding Rossmann-like Domain"/>
    <property type="match status" value="1"/>
</dbReference>
<sequence>MARSDAEGLVASVEALKESIRGLHVGVLVNNAGLYYPYARYFHEVDEELMRSLIRVNVEGVTQVTHGVLPGMVERKRGAIVNIGSGAVSVVPSDLLYSVYAATKAIDGGSGTSVPMEENWPPFFPIIDRDIANEIPANVQKLQYLVFCKLAWFYGGVNNQHFRATKYCRNVVDKLVEIIKVLGTPTREEIRCMNRTPSLDFPHIKAHPWRKIEKAAKLTCSKGVVCSRLDESVDEHDSTTKKMCM</sequence>
<dbReference type="InterPro" id="IPR051019">
    <property type="entry name" value="VLCFA-Steroid_DH"/>
</dbReference>
<keyword evidence="11" id="KW-1185">Reference proteome</keyword>
<evidence type="ECO:0000313" key="10">
    <source>
        <dbReference type="EMBL" id="CAD6265594.1"/>
    </source>
</evidence>
<accession>A0A811R6F7</accession>
<dbReference type="SUPFAM" id="SSF51735">
    <property type="entry name" value="NAD(P)-binding Rossmann-fold domains"/>
    <property type="match status" value="1"/>
</dbReference>
<keyword evidence="6" id="KW-0560">Oxidoreductase</keyword>
<keyword evidence="9" id="KW-1003">Cell membrane</keyword>
<dbReference type="InterPro" id="IPR007273">
    <property type="entry name" value="SCAMP"/>
</dbReference>
<evidence type="ECO:0000256" key="9">
    <source>
        <dbReference type="RuleBase" id="RU363122"/>
    </source>
</evidence>
<comment type="similarity">
    <text evidence="3 9">Belongs to the SCAMP family.</text>
</comment>
<dbReference type="GO" id="GO:0005886">
    <property type="term" value="C:plasma membrane"/>
    <property type="evidence" value="ECO:0007669"/>
    <property type="project" value="UniProtKB-SubCell"/>
</dbReference>
<evidence type="ECO:0000256" key="4">
    <source>
        <dbReference type="ARBA" id="ARBA00022692"/>
    </source>
</evidence>
<comment type="function">
    <text evidence="1 9">Probably involved in membrane trafficking.</text>
</comment>
<dbReference type="Proteomes" id="UP000604825">
    <property type="component" value="Unassembled WGS sequence"/>
</dbReference>
<reference evidence="10" key="1">
    <citation type="submission" date="2020-10" db="EMBL/GenBank/DDBJ databases">
        <authorList>
            <person name="Han B."/>
            <person name="Lu T."/>
            <person name="Zhao Q."/>
            <person name="Huang X."/>
            <person name="Zhao Y."/>
        </authorList>
    </citation>
    <scope>NUCLEOTIDE SEQUENCE</scope>
</reference>
<dbReference type="AlphaFoldDB" id="A0A811R6F7"/>
<evidence type="ECO:0000256" key="6">
    <source>
        <dbReference type="ARBA" id="ARBA00023002"/>
    </source>
</evidence>
<evidence type="ECO:0000256" key="5">
    <source>
        <dbReference type="ARBA" id="ARBA00022989"/>
    </source>
</evidence>
<dbReference type="PANTHER" id="PTHR43899:SF13">
    <property type="entry name" value="RH59310P"/>
    <property type="match status" value="1"/>
</dbReference>
<comment type="similarity">
    <text evidence="2">Belongs to the short-chain dehydrogenases/reductases (SDR) family.</text>
</comment>
<evidence type="ECO:0000256" key="1">
    <source>
        <dbReference type="ARBA" id="ARBA00004003"/>
    </source>
</evidence>
<dbReference type="EMBL" id="CAJGYO010000013">
    <property type="protein sequence ID" value="CAD6265594.1"/>
    <property type="molecule type" value="Genomic_DNA"/>
</dbReference>